<dbReference type="RefSeq" id="XP_012209229.1">
    <property type="nucleotide sequence ID" value="XM_012353839.1"/>
</dbReference>
<dbReference type="Gene3D" id="3.80.10.10">
    <property type="entry name" value="Ribonuclease Inhibitor"/>
    <property type="match status" value="1"/>
</dbReference>
<evidence type="ECO:0000313" key="2">
    <source>
        <dbReference type="Proteomes" id="UP000030745"/>
    </source>
</evidence>
<dbReference type="SUPFAM" id="SSF52047">
    <property type="entry name" value="RNI-like"/>
    <property type="match status" value="1"/>
</dbReference>
<keyword evidence="2" id="KW-1185">Reference proteome</keyword>
<name>A0A067BNJ9_SAPPC</name>
<dbReference type="OrthoDB" id="10409565at2759"/>
<evidence type="ECO:0008006" key="3">
    <source>
        <dbReference type="Google" id="ProtNLM"/>
    </source>
</evidence>
<accession>A0A067BNJ9</accession>
<proteinExistence type="predicted"/>
<gene>
    <name evidence="1" type="ORF">SPRG_14217</name>
</gene>
<dbReference type="KEGG" id="spar:SPRG_14217"/>
<dbReference type="Proteomes" id="UP000030745">
    <property type="component" value="Unassembled WGS sequence"/>
</dbReference>
<evidence type="ECO:0000313" key="1">
    <source>
        <dbReference type="EMBL" id="KDO20069.1"/>
    </source>
</evidence>
<protein>
    <recommendedName>
        <fullName evidence="3">F-box domain-containing protein</fullName>
    </recommendedName>
</protein>
<dbReference type="GeneID" id="24136035"/>
<dbReference type="InterPro" id="IPR032675">
    <property type="entry name" value="LRR_dom_sf"/>
</dbReference>
<dbReference type="VEuPathDB" id="FungiDB:SPRG_14217"/>
<sequence length="368" mass="41208">MSETDTVTLADVVASWPLKMTYFDTRWSHAWDARYPRSIDSDVVGALLRRCTRLRSVTLSARKDVAELLAAMTTPAHRVEKLCLEYEGDETLDWTSLLRPWLATGHARHLSFNNAGTTDIKELAEALATASSLTGLAIDENDALVRAIVALQMPLHQLRELTSLALACNGHFANVMPLVSRMPALRHLSLRECRLRDVATGASHWPHLESIELFDVTFERDACKAILAYLARVQGLQKITLNSCHDLCRGFVGRRRNLLRLINNGLTLANFESTWIDDSDATHLVRVLRQIRNPLPLTLDLTVDDFTMVGIRSLVEILATCTAVCIKIDIPPQCYEEEVEPFLATHGMASVLENWCSYALYSPPMILT</sequence>
<dbReference type="AlphaFoldDB" id="A0A067BNJ9"/>
<dbReference type="EMBL" id="KK583325">
    <property type="protein sequence ID" value="KDO20069.1"/>
    <property type="molecule type" value="Genomic_DNA"/>
</dbReference>
<reference evidence="1 2" key="1">
    <citation type="journal article" date="2013" name="PLoS Genet.">
        <title>Distinctive expansion of potential virulence genes in the genome of the oomycete fish pathogen Saprolegnia parasitica.</title>
        <authorList>
            <person name="Jiang R.H."/>
            <person name="de Bruijn I."/>
            <person name="Haas B.J."/>
            <person name="Belmonte R."/>
            <person name="Lobach L."/>
            <person name="Christie J."/>
            <person name="van den Ackerveken G."/>
            <person name="Bottin A."/>
            <person name="Bulone V."/>
            <person name="Diaz-Moreno S.M."/>
            <person name="Dumas B."/>
            <person name="Fan L."/>
            <person name="Gaulin E."/>
            <person name="Govers F."/>
            <person name="Grenville-Briggs L.J."/>
            <person name="Horner N.R."/>
            <person name="Levin J.Z."/>
            <person name="Mammella M."/>
            <person name="Meijer H.J."/>
            <person name="Morris P."/>
            <person name="Nusbaum C."/>
            <person name="Oome S."/>
            <person name="Phillips A.J."/>
            <person name="van Rooyen D."/>
            <person name="Rzeszutek E."/>
            <person name="Saraiva M."/>
            <person name="Secombes C.J."/>
            <person name="Seidl M.F."/>
            <person name="Snel B."/>
            <person name="Stassen J.H."/>
            <person name="Sykes S."/>
            <person name="Tripathy S."/>
            <person name="van den Berg H."/>
            <person name="Vega-Arreguin J.C."/>
            <person name="Wawra S."/>
            <person name="Young S.K."/>
            <person name="Zeng Q."/>
            <person name="Dieguez-Uribeondo J."/>
            <person name="Russ C."/>
            <person name="Tyler B.M."/>
            <person name="van West P."/>
        </authorList>
    </citation>
    <scope>NUCLEOTIDE SEQUENCE [LARGE SCALE GENOMIC DNA]</scope>
    <source>
        <strain evidence="1 2">CBS 223.65</strain>
    </source>
</reference>
<organism evidence="1 2">
    <name type="scientific">Saprolegnia parasitica (strain CBS 223.65)</name>
    <dbReference type="NCBI Taxonomy" id="695850"/>
    <lineage>
        <taxon>Eukaryota</taxon>
        <taxon>Sar</taxon>
        <taxon>Stramenopiles</taxon>
        <taxon>Oomycota</taxon>
        <taxon>Saprolegniomycetes</taxon>
        <taxon>Saprolegniales</taxon>
        <taxon>Saprolegniaceae</taxon>
        <taxon>Saprolegnia</taxon>
    </lineage>
</organism>